<accession>A0A1G2HUK0</accession>
<dbReference type="EMBL" id="MHOP01000008">
    <property type="protein sequence ID" value="OGZ66194.1"/>
    <property type="molecule type" value="Genomic_DNA"/>
</dbReference>
<organism evidence="1 2">
    <name type="scientific">Candidatus Staskawiczbacteria bacterium RIFCSPHIGHO2_01_FULL_41_41</name>
    <dbReference type="NCBI Taxonomy" id="1802203"/>
    <lineage>
        <taxon>Bacteria</taxon>
        <taxon>Candidatus Staskawicziibacteriota</taxon>
    </lineage>
</organism>
<proteinExistence type="predicted"/>
<evidence type="ECO:0000313" key="2">
    <source>
        <dbReference type="Proteomes" id="UP000178774"/>
    </source>
</evidence>
<dbReference type="Proteomes" id="UP000178774">
    <property type="component" value="Unassembled WGS sequence"/>
</dbReference>
<dbReference type="AlphaFoldDB" id="A0A1G2HUK0"/>
<gene>
    <name evidence="1" type="ORF">A2822_04165</name>
</gene>
<evidence type="ECO:0000313" key="1">
    <source>
        <dbReference type="EMBL" id="OGZ66194.1"/>
    </source>
</evidence>
<protein>
    <submittedName>
        <fullName evidence="1">Uncharacterized protein</fullName>
    </submittedName>
</protein>
<reference evidence="1 2" key="1">
    <citation type="journal article" date="2016" name="Nat. Commun.">
        <title>Thousands of microbial genomes shed light on interconnected biogeochemical processes in an aquifer system.</title>
        <authorList>
            <person name="Anantharaman K."/>
            <person name="Brown C.T."/>
            <person name="Hug L.A."/>
            <person name="Sharon I."/>
            <person name="Castelle C.J."/>
            <person name="Probst A.J."/>
            <person name="Thomas B.C."/>
            <person name="Singh A."/>
            <person name="Wilkins M.J."/>
            <person name="Karaoz U."/>
            <person name="Brodie E.L."/>
            <person name="Williams K.H."/>
            <person name="Hubbard S.S."/>
            <person name="Banfield J.F."/>
        </authorList>
    </citation>
    <scope>NUCLEOTIDE SEQUENCE [LARGE SCALE GENOMIC DNA]</scope>
</reference>
<comment type="caution">
    <text evidence="1">The sequence shown here is derived from an EMBL/GenBank/DDBJ whole genome shotgun (WGS) entry which is preliminary data.</text>
</comment>
<sequence>MGFVGREGSLSSMEFFTLRSAVMENRGHQRKIHLEMAKSPAQRALEMRKAIEEVNSITWVEKGTRDRTIKMLQDGSHSVERIMKTFRALAERHQPQPA</sequence>
<name>A0A1G2HUK0_9BACT</name>